<dbReference type="InterPro" id="IPR051122">
    <property type="entry name" value="SDR_DHRS6-like"/>
</dbReference>
<dbReference type="KEGG" id="cnan:A2G96_30315"/>
<dbReference type="Proteomes" id="UP000075238">
    <property type="component" value="Chromosome 2"/>
</dbReference>
<keyword evidence="4" id="KW-1185">Reference proteome</keyword>
<dbReference type="EMBL" id="CP014845">
    <property type="protein sequence ID" value="AMR82023.1"/>
    <property type="molecule type" value="Genomic_DNA"/>
</dbReference>
<dbReference type="PRINTS" id="PR00080">
    <property type="entry name" value="SDRFAMILY"/>
</dbReference>
<dbReference type="PANTHER" id="PTHR43477:SF1">
    <property type="entry name" value="DIHYDROANTICAPSIN 7-DEHYDROGENASE"/>
    <property type="match status" value="1"/>
</dbReference>
<comment type="similarity">
    <text evidence="1">Belongs to the short-chain dehydrogenases/reductases (SDR) family.</text>
</comment>
<dbReference type="InterPro" id="IPR036291">
    <property type="entry name" value="NAD(P)-bd_dom_sf"/>
</dbReference>
<evidence type="ECO:0008006" key="5">
    <source>
        <dbReference type="Google" id="ProtNLM"/>
    </source>
</evidence>
<dbReference type="STRING" id="1796606.A2G96_30315"/>
<evidence type="ECO:0000256" key="2">
    <source>
        <dbReference type="ARBA" id="ARBA00023002"/>
    </source>
</evidence>
<dbReference type="Pfam" id="PF13561">
    <property type="entry name" value="adh_short_C2"/>
    <property type="match status" value="1"/>
</dbReference>
<evidence type="ECO:0000256" key="1">
    <source>
        <dbReference type="ARBA" id="ARBA00006484"/>
    </source>
</evidence>
<dbReference type="GO" id="GO:0016491">
    <property type="term" value="F:oxidoreductase activity"/>
    <property type="evidence" value="ECO:0007669"/>
    <property type="project" value="UniProtKB-KW"/>
</dbReference>
<proteinExistence type="inferred from homology"/>
<sequence length="269" mass="28607">MNMNKIDEGTGRVAGKTALITGGAAGIGEAIVRMMCAQGASVFITDIDDARGEQLARDTGARYCHHDVTKESDWAHVMATIGAAGPLHILVNNAGIGSVNGIADPEHTSLAEWREMLRINGEGVFLGCRYGIEAMKAHGGAIVNMSSIAALTPMPQLAPYGFSKAGVAQYTRSVASYCLQSGYRIRCNSVHPGMMQTRMLEGLFSTLSPQVGAPPEALREAFLSRIPMREFGTADDVAYAVLYLSSDEARYVTGTRLVVDGGIELTHAP</sequence>
<dbReference type="Gene3D" id="3.40.50.720">
    <property type="entry name" value="NAD(P)-binding Rossmann-like Domain"/>
    <property type="match status" value="1"/>
</dbReference>
<gene>
    <name evidence="3" type="ORF">A2G96_30315</name>
</gene>
<accession>A0A142JVB1</accession>
<dbReference type="FunFam" id="3.40.50.720:FF:000084">
    <property type="entry name" value="Short-chain dehydrogenase reductase"/>
    <property type="match status" value="1"/>
</dbReference>
<dbReference type="InterPro" id="IPR002347">
    <property type="entry name" value="SDR_fam"/>
</dbReference>
<organism evidence="3 4">
    <name type="scientific">Cupriavidus nantongensis</name>
    <dbReference type="NCBI Taxonomy" id="1796606"/>
    <lineage>
        <taxon>Bacteria</taxon>
        <taxon>Pseudomonadati</taxon>
        <taxon>Pseudomonadota</taxon>
        <taxon>Betaproteobacteria</taxon>
        <taxon>Burkholderiales</taxon>
        <taxon>Burkholderiaceae</taxon>
        <taxon>Cupriavidus</taxon>
    </lineage>
</organism>
<dbReference type="PANTHER" id="PTHR43477">
    <property type="entry name" value="DIHYDROANTICAPSIN 7-DEHYDROGENASE"/>
    <property type="match status" value="1"/>
</dbReference>
<dbReference type="AlphaFoldDB" id="A0A142JVB1"/>
<reference evidence="3 4" key="1">
    <citation type="submission" date="2016-03" db="EMBL/GenBank/DDBJ databases">
        <title>Complete genome sequence of a novel chlorpyrifos degrading bacterium, Cupriavidus nantongensis sp. X1.</title>
        <authorList>
            <person name="Fang L."/>
        </authorList>
    </citation>
    <scope>NUCLEOTIDE SEQUENCE [LARGE SCALE GENOMIC DNA]</scope>
    <source>
        <strain evidence="3 4">X1</strain>
    </source>
</reference>
<protein>
    <recommendedName>
        <fullName evidence="5">3-beta hydroxysteroid dehydrogenase</fullName>
    </recommendedName>
</protein>
<dbReference type="PRINTS" id="PR00081">
    <property type="entry name" value="GDHRDH"/>
</dbReference>
<name>A0A142JVB1_9BURK</name>
<keyword evidence="2" id="KW-0560">Oxidoreductase</keyword>
<evidence type="ECO:0000313" key="3">
    <source>
        <dbReference type="EMBL" id="AMR82023.1"/>
    </source>
</evidence>
<dbReference type="SUPFAM" id="SSF51735">
    <property type="entry name" value="NAD(P)-binding Rossmann-fold domains"/>
    <property type="match status" value="1"/>
</dbReference>
<evidence type="ECO:0000313" key="4">
    <source>
        <dbReference type="Proteomes" id="UP000075238"/>
    </source>
</evidence>